<name>A0ABN9MRR0_9NEOB</name>
<feature type="domain" description="Helix-turn-helix" evidence="1">
    <location>
        <begin position="384"/>
        <end position="440"/>
    </location>
</feature>
<proteinExistence type="predicted"/>
<comment type="caution">
    <text evidence="2">The sequence shown here is derived from an EMBL/GenBank/DDBJ whole genome shotgun (WGS) entry which is preliminary data.</text>
</comment>
<evidence type="ECO:0000259" key="1">
    <source>
        <dbReference type="Pfam" id="PF26215"/>
    </source>
</evidence>
<dbReference type="InterPro" id="IPR016197">
    <property type="entry name" value="Chromo-like_dom_sf"/>
</dbReference>
<gene>
    <name evidence="2" type="ORF">RIMI_LOCUS22857082</name>
</gene>
<organism evidence="2 3">
    <name type="scientific">Ranitomeya imitator</name>
    <name type="common">mimic poison frog</name>
    <dbReference type="NCBI Taxonomy" id="111125"/>
    <lineage>
        <taxon>Eukaryota</taxon>
        <taxon>Metazoa</taxon>
        <taxon>Chordata</taxon>
        <taxon>Craniata</taxon>
        <taxon>Vertebrata</taxon>
        <taxon>Euteleostomi</taxon>
        <taxon>Amphibia</taxon>
        <taxon>Batrachia</taxon>
        <taxon>Anura</taxon>
        <taxon>Neobatrachia</taxon>
        <taxon>Hyloidea</taxon>
        <taxon>Dendrobatidae</taxon>
        <taxon>Dendrobatinae</taxon>
        <taxon>Ranitomeya</taxon>
    </lineage>
</organism>
<dbReference type="InterPro" id="IPR058912">
    <property type="entry name" value="HTH_animal"/>
</dbReference>
<dbReference type="PANTHER" id="PTHR21301">
    <property type="entry name" value="REVERSE TRANSCRIPTASE"/>
    <property type="match status" value="1"/>
</dbReference>
<dbReference type="SUPFAM" id="SSF54160">
    <property type="entry name" value="Chromo domain-like"/>
    <property type="match status" value="1"/>
</dbReference>
<dbReference type="PANTHER" id="PTHR21301:SF13">
    <property type="match status" value="1"/>
</dbReference>
<accession>A0ABN9MRR0</accession>
<evidence type="ECO:0000313" key="2">
    <source>
        <dbReference type="EMBL" id="CAJ0968164.1"/>
    </source>
</evidence>
<dbReference type="CDD" id="cd00024">
    <property type="entry name" value="CD_CSD"/>
    <property type="match status" value="1"/>
</dbReference>
<dbReference type="Pfam" id="PF26215">
    <property type="entry name" value="HTH_animal"/>
    <property type="match status" value="1"/>
</dbReference>
<sequence length="584" mass="66686">MTPMRRHRKIASLQIGSLLRRYVAPMVPSVEPPAPVLVEGELEYIVEKILDSRVSRRKLQYLVLSDLESLEAENDRSDSPLVPTHLHRRSRTFPPLSACPSVEIFVKLVGKEIERLNTVFDHDNLTPPLRRAVKELSNMQDVVIKQADKGGNVVIWPTSLYEAEAFRQLQRPEHYRKLDTIPLSIFQQKLKSLLDEGRCVETLPSFVKDTTDVLRRLDGLALEDDTWLVTCDVESLYTSIDHSHGMRAAKFFLNMTNLGPELINFILELLGFVLTHNFFVFKDRPFLQLQGTAMGASCAPSYANLFLGLWERDVVLDTPGHSSVVSWLRYIDDILFIWQGSTSQLETFLNRLNINPLNIRLTWKSPDGTLATDVFRKSTATNSLLHFSSSHPPKLKSSIPIGQFLRARRICSDDDTFSRQAGELTRRFRNRGYRHADIQRGHSRALYSDRSSLLAGPTRRPLVNTDSAPRFITQFNSNWSEISEILNRHWPVLLTDKDLSRQLTPHPLITWRRSRTLRDVLCKSHYIPLKATPLVSPGRVPLGVVFHAGIALLVSISPELKNLRTRLGIKHIRLYTILHVTQKP</sequence>
<keyword evidence="3" id="KW-1185">Reference proteome</keyword>
<reference evidence="2" key="1">
    <citation type="submission" date="2023-07" db="EMBL/GenBank/DDBJ databases">
        <authorList>
            <person name="Stuckert A."/>
        </authorList>
    </citation>
    <scope>NUCLEOTIDE SEQUENCE</scope>
</reference>
<protein>
    <recommendedName>
        <fullName evidence="1">Helix-turn-helix domain-containing protein</fullName>
    </recommendedName>
</protein>
<evidence type="ECO:0000313" key="3">
    <source>
        <dbReference type="Proteomes" id="UP001176940"/>
    </source>
</evidence>
<dbReference type="Proteomes" id="UP001176940">
    <property type="component" value="Unassembled WGS sequence"/>
</dbReference>
<dbReference type="EMBL" id="CAUEEQ010078998">
    <property type="protein sequence ID" value="CAJ0968164.1"/>
    <property type="molecule type" value="Genomic_DNA"/>
</dbReference>